<organism evidence="1 2">
    <name type="scientific">Gottfriedia solisilvae</name>
    <dbReference type="NCBI Taxonomy" id="1516104"/>
    <lineage>
        <taxon>Bacteria</taxon>
        <taxon>Bacillati</taxon>
        <taxon>Bacillota</taxon>
        <taxon>Bacilli</taxon>
        <taxon>Bacillales</taxon>
        <taxon>Bacillaceae</taxon>
        <taxon>Gottfriedia</taxon>
    </lineage>
</organism>
<proteinExistence type="predicted"/>
<evidence type="ECO:0000313" key="1">
    <source>
        <dbReference type="EMBL" id="GGI11609.1"/>
    </source>
</evidence>
<name>A0A8J3AJL3_9BACI</name>
<dbReference type="AlphaFoldDB" id="A0A8J3AJL3"/>
<protein>
    <submittedName>
        <fullName evidence="1">Uncharacterized protein</fullName>
    </submittedName>
</protein>
<accession>A0A8J3AJL3</accession>
<dbReference type="EMBL" id="BMHB01000001">
    <property type="protein sequence ID" value="GGI11609.1"/>
    <property type="molecule type" value="Genomic_DNA"/>
</dbReference>
<keyword evidence="2" id="KW-1185">Reference proteome</keyword>
<reference evidence="2" key="1">
    <citation type="journal article" date="2019" name="Int. J. Syst. Evol. Microbiol.">
        <title>The Global Catalogue of Microorganisms (GCM) 10K type strain sequencing project: providing services to taxonomists for standard genome sequencing and annotation.</title>
        <authorList>
            <consortium name="The Broad Institute Genomics Platform"/>
            <consortium name="The Broad Institute Genome Sequencing Center for Infectious Disease"/>
            <person name="Wu L."/>
            <person name="Ma J."/>
        </authorList>
    </citation>
    <scope>NUCLEOTIDE SEQUENCE [LARGE SCALE GENOMIC DNA]</scope>
    <source>
        <strain evidence="2">CGMCC 1.14993</strain>
    </source>
</reference>
<gene>
    <name evidence="1" type="ORF">GCM10007380_08700</name>
</gene>
<dbReference type="Proteomes" id="UP000626244">
    <property type="component" value="Unassembled WGS sequence"/>
</dbReference>
<dbReference type="RefSeq" id="WP_087999111.1">
    <property type="nucleotide sequence ID" value="NZ_BMHB01000001.1"/>
</dbReference>
<sequence>MDYDELMTFQGDIYLNSIFEPQDNALILDIDRCKVNETMESAIKNYQTIDTDETLPILRIEFDWYIAYSVRNEGFTVMDEYEVFEGNTFCIYSKSRYLDFVEVSTIASDSYPGPFKHYGIVALNHIIDVISQEPPTITLVNRTSSNTDI</sequence>
<comment type="caution">
    <text evidence="1">The sequence shown here is derived from an EMBL/GenBank/DDBJ whole genome shotgun (WGS) entry which is preliminary data.</text>
</comment>
<dbReference type="OrthoDB" id="80147at2"/>
<evidence type="ECO:0000313" key="2">
    <source>
        <dbReference type="Proteomes" id="UP000626244"/>
    </source>
</evidence>